<reference evidence="1" key="1">
    <citation type="submission" date="2021-03" db="EMBL/GenBank/DDBJ databases">
        <authorList>
            <person name="Bekaert M."/>
        </authorList>
    </citation>
    <scope>NUCLEOTIDE SEQUENCE</scope>
</reference>
<dbReference type="OrthoDB" id="10485861at2759"/>
<evidence type="ECO:0000313" key="2">
    <source>
        <dbReference type="Proteomes" id="UP000683360"/>
    </source>
</evidence>
<name>A0A8S3RYV1_MYTED</name>
<comment type="caution">
    <text evidence="1">The sequence shown here is derived from an EMBL/GenBank/DDBJ whole genome shotgun (WGS) entry which is preliminary data.</text>
</comment>
<dbReference type="AlphaFoldDB" id="A0A8S3RYV1"/>
<organism evidence="1 2">
    <name type="scientific">Mytilus edulis</name>
    <name type="common">Blue mussel</name>
    <dbReference type="NCBI Taxonomy" id="6550"/>
    <lineage>
        <taxon>Eukaryota</taxon>
        <taxon>Metazoa</taxon>
        <taxon>Spiralia</taxon>
        <taxon>Lophotrochozoa</taxon>
        <taxon>Mollusca</taxon>
        <taxon>Bivalvia</taxon>
        <taxon>Autobranchia</taxon>
        <taxon>Pteriomorphia</taxon>
        <taxon>Mytilida</taxon>
        <taxon>Mytiloidea</taxon>
        <taxon>Mytilidae</taxon>
        <taxon>Mytilinae</taxon>
        <taxon>Mytilus</taxon>
    </lineage>
</organism>
<accession>A0A8S3RYV1</accession>
<proteinExistence type="predicted"/>
<protein>
    <submittedName>
        <fullName evidence="1">Uncharacterized protein</fullName>
    </submittedName>
</protein>
<sequence length="295" mass="34505">MLNEDGSRNRGRELFEVSSDEEVNDEAAHVSMAVGTVEAVSEVDPYLSCPIASCNNVKMVTVKTFRREFRQYFARQFKIIRVLNEEPEESGFQFSEIQNIYNDIFHNNSCEYADNEENETPENTDLHFDDFGLEGKEDEENYEFEEESLDFVGMLYDGAEMLLVRLIIAENDIERATHTMEKLLLSFTTTNYKQIVNEISDIINNSNISRDDLAIIKRRLADIEQIELSKHKEKQRNKFQRDKIHTVHLNQHMNDINTTNHKIPRKRKFKRRKQKTESIVVNVSSNKLTRAEESL</sequence>
<dbReference type="Proteomes" id="UP000683360">
    <property type="component" value="Unassembled WGS sequence"/>
</dbReference>
<keyword evidence="2" id="KW-1185">Reference proteome</keyword>
<gene>
    <name evidence="1" type="ORF">MEDL_25897</name>
</gene>
<evidence type="ECO:0000313" key="1">
    <source>
        <dbReference type="EMBL" id="CAG2211908.1"/>
    </source>
</evidence>
<dbReference type="EMBL" id="CAJPWZ010001281">
    <property type="protein sequence ID" value="CAG2211908.1"/>
    <property type="molecule type" value="Genomic_DNA"/>
</dbReference>